<dbReference type="AlphaFoldDB" id="U1LS42"/>
<evidence type="ECO:0000256" key="1">
    <source>
        <dbReference type="SAM" id="Phobius"/>
    </source>
</evidence>
<proteinExistence type="predicted"/>
<dbReference type="OrthoDB" id="3258018at2"/>
<keyword evidence="1" id="KW-0472">Membrane</keyword>
<feature type="transmembrane region" description="Helical" evidence="1">
    <location>
        <begin position="334"/>
        <end position="356"/>
    </location>
</feature>
<dbReference type="EMBL" id="ASHR01000014">
    <property type="protein sequence ID" value="ERG64922.1"/>
    <property type="molecule type" value="Genomic_DNA"/>
</dbReference>
<keyword evidence="1" id="KW-0812">Transmembrane</keyword>
<dbReference type="RefSeq" id="WP_021009942.1">
    <property type="nucleotide sequence ID" value="NZ_ASHR01000014.1"/>
</dbReference>
<accession>U1LS42</accession>
<feature type="transmembrane region" description="Helical" evidence="1">
    <location>
        <begin position="402"/>
        <end position="419"/>
    </location>
</feature>
<comment type="caution">
    <text evidence="2">The sequence shown here is derived from an EMBL/GenBank/DDBJ whole genome shotgun (WGS) entry which is preliminary data.</text>
</comment>
<evidence type="ECO:0008006" key="4">
    <source>
        <dbReference type="Google" id="ProtNLM"/>
    </source>
</evidence>
<protein>
    <recommendedName>
        <fullName evidence="4">Glycosyltransferase RgtA/B/C/D-like domain-containing protein</fullName>
    </recommendedName>
</protein>
<sequence>MTAEVAADPGERVRRAVRWALAGIVVLAIALVATSVQRQAPFSPYDEYVYFDYLTKVSSQGFVRTGEEVGEFARAELECRGVASYGSYGDGCGIGDVDDDALFPYHGLTGADLYTPVYFAITRVLAQPLTWFGMGLLDAGRMVGGLWLAAAASMTFLALRRFRVGLVPAVGLVLLGMATPVAQSSFAYISTDAAAITAGAALALLAARVVTGASSAWWLVPVGLLGVLAKPQAIGALGAALLIVVVHALVTQGRWREASAWRGTVLPATVAGVVALASQLVWGRIRSATAVGPGANLGVGSEHLPPDGIVRLLDNVLLNVGAVQPVEAQASMEIAVAAATALACAGIVAGVVGLARQSTPTGAASARSWAIGTGALAVLMIPVLMLMTWVLDGSYFEPPLRYGAALLPFLLVSAGMLLARSRAIGWAVVALSTVLIGLSWS</sequence>
<feature type="transmembrane region" description="Helical" evidence="1">
    <location>
        <begin position="368"/>
        <end position="390"/>
    </location>
</feature>
<gene>
    <name evidence="2" type="ORF">L332_10760</name>
</gene>
<feature type="transmembrane region" description="Helical" evidence="1">
    <location>
        <begin position="194"/>
        <end position="220"/>
    </location>
</feature>
<feature type="transmembrane region" description="Helical" evidence="1">
    <location>
        <begin position="263"/>
        <end position="282"/>
    </location>
</feature>
<feature type="transmembrane region" description="Helical" evidence="1">
    <location>
        <begin position="142"/>
        <end position="159"/>
    </location>
</feature>
<keyword evidence="3" id="KW-1185">Reference proteome</keyword>
<organism evidence="2 3">
    <name type="scientific">Agrococcus pavilionensis RW1</name>
    <dbReference type="NCBI Taxonomy" id="1330458"/>
    <lineage>
        <taxon>Bacteria</taxon>
        <taxon>Bacillati</taxon>
        <taxon>Actinomycetota</taxon>
        <taxon>Actinomycetes</taxon>
        <taxon>Micrococcales</taxon>
        <taxon>Microbacteriaceae</taxon>
        <taxon>Agrococcus</taxon>
    </lineage>
</organism>
<evidence type="ECO:0000313" key="2">
    <source>
        <dbReference type="EMBL" id="ERG64922.1"/>
    </source>
</evidence>
<name>U1LS42_9MICO</name>
<reference evidence="2 3" key="1">
    <citation type="journal article" date="2013" name="Genome Announc.">
        <title>First draft genome sequence from a member of the genus agrococcus, isolated from modern microbialites.</title>
        <authorList>
            <person name="White R.A.III."/>
            <person name="Grassa C.J."/>
            <person name="Suttle C.A."/>
        </authorList>
    </citation>
    <scope>NUCLEOTIDE SEQUENCE [LARGE SCALE GENOMIC DNA]</scope>
    <source>
        <strain evidence="2 3">RW1</strain>
    </source>
</reference>
<dbReference type="Proteomes" id="UP000016462">
    <property type="component" value="Unassembled WGS sequence"/>
</dbReference>
<evidence type="ECO:0000313" key="3">
    <source>
        <dbReference type="Proteomes" id="UP000016462"/>
    </source>
</evidence>
<feature type="transmembrane region" description="Helical" evidence="1">
    <location>
        <begin position="165"/>
        <end position="182"/>
    </location>
</feature>
<feature type="transmembrane region" description="Helical" evidence="1">
    <location>
        <begin position="232"/>
        <end position="251"/>
    </location>
</feature>
<keyword evidence="1" id="KW-1133">Transmembrane helix</keyword>
<feature type="transmembrane region" description="Helical" evidence="1">
    <location>
        <begin position="16"/>
        <end position="36"/>
    </location>
</feature>
<feature type="transmembrane region" description="Helical" evidence="1">
    <location>
        <begin position="424"/>
        <end position="440"/>
    </location>
</feature>